<dbReference type="InterPro" id="IPR024344">
    <property type="entry name" value="MDMPI_metal-binding"/>
</dbReference>
<dbReference type="Proteomes" id="UP000195331">
    <property type="component" value="Chromosome"/>
</dbReference>
<feature type="domain" description="Mycothiol-dependent maleylpyruvate isomerase metal-binding" evidence="1">
    <location>
        <begin position="15"/>
        <end position="159"/>
    </location>
</feature>
<dbReference type="OrthoDB" id="3781681at2"/>
<dbReference type="SUPFAM" id="SSF109854">
    <property type="entry name" value="DinB/YfiT-like putative metalloenzymes"/>
    <property type="match status" value="1"/>
</dbReference>
<dbReference type="GO" id="GO:0046872">
    <property type="term" value="F:metal ion binding"/>
    <property type="evidence" value="ECO:0007669"/>
    <property type="project" value="InterPro"/>
</dbReference>
<keyword evidence="2" id="KW-0670">Pyruvate</keyword>
<reference evidence="2 3" key="1">
    <citation type="submission" date="2017-04" db="EMBL/GenBank/DDBJ databases">
        <title>Whole Genome Sequence of 1,4-Dioxane Degrading Bacterium Mycobacterium dioxanotrophicus PH-06.</title>
        <authorList>
            <person name="He Y."/>
        </authorList>
    </citation>
    <scope>NUCLEOTIDE SEQUENCE [LARGE SCALE GENOMIC DNA]</scope>
    <source>
        <strain evidence="2 3">PH-06</strain>
    </source>
</reference>
<dbReference type="InterPro" id="IPR034660">
    <property type="entry name" value="DinB/YfiT-like"/>
</dbReference>
<protein>
    <submittedName>
        <fullName evidence="2">Maleylpyruvate isomerase</fullName>
    </submittedName>
</protein>
<organism evidence="2 3">
    <name type="scientific">Mycobacterium dioxanotrophicus</name>
    <dbReference type="NCBI Taxonomy" id="482462"/>
    <lineage>
        <taxon>Bacteria</taxon>
        <taxon>Bacillati</taxon>
        <taxon>Actinomycetota</taxon>
        <taxon>Actinomycetes</taxon>
        <taxon>Mycobacteriales</taxon>
        <taxon>Mycobacteriaceae</taxon>
        <taxon>Mycobacterium</taxon>
    </lineage>
</organism>
<name>A0A1Y0CF65_9MYCO</name>
<keyword evidence="2" id="KW-0413">Isomerase</keyword>
<gene>
    <name evidence="2" type="ORF">BTO20_17300</name>
</gene>
<sequence length="228" mass="24365">MRRDQAGPKGYAAFAVAWRSLLDAAERLSDRDFTAPSGCAGWKVQDLLCHLVIDAQDILITLATPTDDEPTRDAATYWEITHTLPSGQDPLDALTVRLAAAYEQPHLLKHHLDDVGSAAARAAQLVAPDLRVRTQGEVLTAADYLDAYVLEATLHHLDLTAHVRGVDGPPALALTASRKQFEGIADTPFPVSMSDAAVLTIGTGRRPATAAERAALGSLGDRLPYVLG</sequence>
<evidence type="ECO:0000259" key="1">
    <source>
        <dbReference type="Pfam" id="PF11716"/>
    </source>
</evidence>
<dbReference type="RefSeq" id="WP_087082248.1">
    <property type="nucleotide sequence ID" value="NZ_CP020809.1"/>
</dbReference>
<dbReference type="GO" id="GO:0016853">
    <property type="term" value="F:isomerase activity"/>
    <property type="evidence" value="ECO:0007669"/>
    <property type="project" value="UniProtKB-KW"/>
</dbReference>
<keyword evidence="3" id="KW-1185">Reference proteome</keyword>
<evidence type="ECO:0000313" key="3">
    <source>
        <dbReference type="Proteomes" id="UP000195331"/>
    </source>
</evidence>
<dbReference type="Gene3D" id="1.20.120.450">
    <property type="entry name" value="dinb family like domain"/>
    <property type="match status" value="1"/>
</dbReference>
<dbReference type="Pfam" id="PF11716">
    <property type="entry name" value="MDMPI_N"/>
    <property type="match status" value="1"/>
</dbReference>
<evidence type="ECO:0000313" key="2">
    <source>
        <dbReference type="EMBL" id="ART73694.1"/>
    </source>
</evidence>
<dbReference type="EMBL" id="CP020809">
    <property type="protein sequence ID" value="ART73694.1"/>
    <property type="molecule type" value="Genomic_DNA"/>
</dbReference>
<proteinExistence type="predicted"/>
<dbReference type="KEGG" id="mdx:BTO20_17300"/>
<dbReference type="AlphaFoldDB" id="A0A1Y0CF65"/>
<accession>A0A1Y0CF65</accession>